<keyword evidence="14" id="KW-1185">Reference proteome</keyword>
<evidence type="ECO:0000256" key="2">
    <source>
        <dbReference type="ARBA" id="ARBA00022448"/>
    </source>
</evidence>
<dbReference type="NCBIfam" id="TIGR04057">
    <property type="entry name" value="SusC_RagA_signa"/>
    <property type="match status" value="1"/>
</dbReference>
<dbReference type="SUPFAM" id="SSF56935">
    <property type="entry name" value="Porins"/>
    <property type="match status" value="1"/>
</dbReference>
<evidence type="ECO:0000256" key="5">
    <source>
        <dbReference type="ARBA" id="ARBA00023077"/>
    </source>
</evidence>
<dbReference type="FunFam" id="2.60.40.1120:FF:000003">
    <property type="entry name" value="Outer membrane protein Omp121"/>
    <property type="match status" value="1"/>
</dbReference>
<dbReference type="InterPro" id="IPR012910">
    <property type="entry name" value="Plug_dom"/>
</dbReference>
<dbReference type="Gene3D" id="2.170.130.10">
    <property type="entry name" value="TonB-dependent receptor, plug domain"/>
    <property type="match status" value="1"/>
</dbReference>
<dbReference type="Gene3D" id="2.60.40.1120">
    <property type="entry name" value="Carboxypeptidase-like, regulatory domain"/>
    <property type="match status" value="1"/>
</dbReference>
<comment type="subcellular location">
    <subcellularLocation>
        <location evidence="1 8">Cell outer membrane</location>
        <topology evidence="1 8">Multi-pass membrane protein</topology>
    </subcellularLocation>
</comment>
<dbReference type="Pfam" id="PF07715">
    <property type="entry name" value="Plug"/>
    <property type="match status" value="1"/>
</dbReference>
<dbReference type="Pfam" id="PF00593">
    <property type="entry name" value="TonB_dep_Rec_b-barrel"/>
    <property type="match status" value="1"/>
</dbReference>
<feature type="domain" description="TonB-dependent receptor-like beta-barrel" evidence="11">
    <location>
        <begin position="456"/>
        <end position="1034"/>
    </location>
</feature>
<sequence>MEENTNFRFFYQSEVLKNKQRINIEFEQKSVRNILDEVLPPLQLKYEVFDNYIAIKSDDGGFSNQESNQEQKSVSGKVTDSSGFPLPGVTVVIKGTTQGTVTDADGKYTIPKVPDDAVLQFSFVGMSAQEVVVGNQTTIDITMQEETIGLEEVVAIGYGTQQKRDLTGSVGSINMEEELSSRPVVDFGQAMYGKIAGVNVINSSGRPGSSSTIQIRGINSISAGSAPLVVVDGIQLPGYDLNSINSADIKSIEILKDASSASIYGSRGANGVILVTTKSGESGKSKLQLNYSFSVQEVIRKMDVMNSYEYAEAAIDAAQNGWIETGGDPNAPNTLDARGKIIYTWPEALEHPETLPNTDWQDVIFRVAPMHKVNLSFSGGNEKSQYLVSGGYINQEGIVITSEYQKYSLNMKFNSEINDWINVGGMLNSIYDHENEPYYRIVEWAVQYPAIYPVYGNNGYLGGPNTVDGFEDYYAVLFRPLNGHPLFNIDEDIQHHRFNTIGNLFAQLDLYEGLSFKTSFNAFYKRVDNTDYYPKDHNMGPAYYRTATFKSNTNRTISYTWENLLTYDKTLGNHSFTILGGYEYNFRDYYWLQAERRDYDNDDIHYLTAGKTIYGAGDDANQTTLISLLGRVNYSFAGKYLISASFRRDGSSRFGPNSKWGNFPSFALGWRASEESFMKSISALSNLKIRASYGFTGNDNFSDYSWISQMNQAKVAIGDNLQTSYYPSNIENPDLAWERTKQINLGLDLGLFEQRISIETDFYNTVSDNLLLAVPVPSTSGFTSVFSNIGKLRNNGFEFNLTSHNINSRLKWTTQLNFALNRSEVMELGPDNAPMIYSVNSFGTMQKINKVGEPLFSFYGYKYDGVYMNQAEIDADPTAYATATPGDGRYVDVTGDGILNSDDRTIIGNYEPDFTWGITNSFSYENFDLSFLIQGSVGGEIYNDDAHRSMLYHEGRNYLGELTNRWRSEEDPGDGYHYKLTVNIDGYEKTASSYWLDDATYVRLKDLTIGYNLPKKISSSIGLSNARVFFNGVNLFTIADAPVYDPENFVRHSGFSDPVNRGVGGSSYPSAKIYSFGVNVEF</sequence>
<dbReference type="InterPro" id="IPR008969">
    <property type="entry name" value="CarboxyPept-like_regulatory"/>
</dbReference>
<keyword evidence="5 9" id="KW-0798">TonB box</keyword>
<dbReference type="AlphaFoldDB" id="A0A6I6JY28"/>
<feature type="domain" description="TonB-dependent receptor plug" evidence="12">
    <location>
        <begin position="163"/>
        <end position="272"/>
    </location>
</feature>
<keyword evidence="6 8" id="KW-0472">Membrane</keyword>
<keyword evidence="7 8" id="KW-0998">Cell outer membrane</keyword>
<evidence type="ECO:0000256" key="1">
    <source>
        <dbReference type="ARBA" id="ARBA00004571"/>
    </source>
</evidence>
<dbReference type="PROSITE" id="PS52016">
    <property type="entry name" value="TONB_DEPENDENT_REC_3"/>
    <property type="match status" value="1"/>
</dbReference>
<keyword evidence="3 8" id="KW-1134">Transmembrane beta strand</keyword>
<evidence type="ECO:0000259" key="12">
    <source>
        <dbReference type="Pfam" id="PF07715"/>
    </source>
</evidence>
<organism evidence="13 14">
    <name type="scientific">Maribellus comscasis</name>
    <dbReference type="NCBI Taxonomy" id="2681766"/>
    <lineage>
        <taxon>Bacteria</taxon>
        <taxon>Pseudomonadati</taxon>
        <taxon>Bacteroidota</taxon>
        <taxon>Bacteroidia</taxon>
        <taxon>Marinilabiliales</taxon>
        <taxon>Prolixibacteraceae</taxon>
        <taxon>Maribellus</taxon>
    </lineage>
</organism>
<dbReference type="InterPro" id="IPR037066">
    <property type="entry name" value="Plug_dom_sf"/>
</dbReference>
<evidence type="ECO:0000256" key="8">
    <source>
        <dbReference type="PROSITE-ProRule" id="PRU01360"/>
    </source>
</evidence>
<evidence type="ECO:0000313" key="13">
    <source>
        <dbReference type="EMBL" id="QGY48066.1"/>
    </source>
</evidence>
<dbReference type="KEGG" id="mcos:GM418_07275"/>
<dbReference type="InterPro" id="IPR036942">
    <property type="entry name" value="Beta-barrel_TonB_sf"/>
</dbReference>
<dbReference type="InterPro" id="IPR023997">
    <property type="entry name" value="TonB-dep_OMP_SusC/RagA_CS"/>
</dbReference>
<comment type="similarity">
    <text evidence="8 9">Belongs to the TonB-dependent receptor family.</text>
</comment>
<dbReference type="NCBIfam" id="TIGR04056">
    <property type="entry name" value="OMP_RagA_SusC"/>
    <property type="match status" value="1"/>
</dbReference>
<gene>
    <name evidence="13" type="ORF">GM418_07275</name>
</gene>
<evidence type="ECO:0000256" key="4">
    <source>
        <dbReference type="ARBA" id="ARBA00022692"/>
    </source>
</evidence>
<evidence type="ECO:0000256" key="7">
    <source>
        <dbReference type="ARBA" id="ARBA00023237"/>
    </source>
</evidence>
<proteinExistence type="inferred from homology"/>
<dbReference type="Pfam" id="PF13715">
    <property type="entry name" value="CarbopepD_reg_2"/>
    <property type="match status" value="1"/>
</dbReference>
<reference evidence="13 14" key="1">
    <citation type="submission" date="2019-11" db="EMBL/GenBank/DDBJ databases">
        <authorList>
            <person name="Zheng R.K."/>
            <person name="Sun C.M."/>
        </authorList>
    </citation>
    <scope>NUCLEOTIDE SEQUENCE [LARGE SCALE GENOMIC DNA]</scope>
    <source>
        <strain evidence="13 14">WC007</strain>
    </source>
</reference>
<dbReference type="EMBL" id="CP046401">
    <property type="protein sequence ID" value="QGY48066.1"/>
    <property type="molecule type" value="Genomic_DNA"/>
</dbReference>
<evidence type="ECO:0000256" key="3">
    <source>
        <dbReference type="ARBA" id="ARBA00022452"/>
    </source>
</evidence>
<dbReference type="SUPFAM" id="SSF49464">
    <property type="entry name" value="Carboxypeptidase regulatory domain-like"/>
    <property type="match status" value="1"/>
</dbReference>
<dbReference type="Gene3D" id="2.40.170.20">
    <property type="entry name" value="TonB-dependent receptor, beta-barrel domain"/>
    <property type="match status" value="1"/>
</dbReference>
<evidence type="ECO:0000256" key="10">
    <source>
        <dbReference type="SAM" id="MobiDB-lite"/>
    </source>
</evidence>
<evidence type="ECO:0000256" key="9">
    <source>
        <dbReference type="RuleBase" id="RU003357"/>
    </source>
</evidence>
<protein>
    <submittedName>
        <fullName evidence="13">SusC/RagA family TonB-linked outer membrane protein</fullName>
    </submittedName>
</protein>
<dbReference type="InterPro" id="IPR023996">
    <property type="entry name" value="TonB-dep_OMP_SusC/RagA"/>
</dbReference>
<keyword evidence="2 8" id="KW-0813">Transport</keyword>
<dbReference type="InterPro" id="IPR039426">
    <property type="entry name" value="TonB-dep_rcpt-like"/>
</dbReference>
<evidence type="ECO:0000313" key="14">
    <source>
        <dbReference type="Proteomes" id="UP000428260"/>
    </source>
</evidence>
<accession>A0A6I6JY28</accession>
<keyword evidence="4 8" id="KW-0812">Transmembrane</keyword>
<dbReference type="InterPro" id="IPR000531">
    <property type="entry name" value="Beta-barrel_TonB"/>
</dbReference>
<feature type="region of interest" description="Disordered" evidence="10">
    <location>
        <begin position="60"/>
        <end position="81"/>
    </location>
</feature>
<evidence type="ECO:0000259" key="11">
    <source>
        <dbReference type="Pfam" id="PF00593"/>
    </source>
</evidence>
<evidence type="ECO:0000256" key="6">
    <source>
        <dbReference type="ARBA" id="ARBA00023136"/>
    </source>
</evidence>
<feature type="compositionally biased region" description="Polar residues" evidence="10">
    <location>
        <begin position="62"/>
        <end position="81"/>
    </location>
</feature>
<name>A0A6I6JY28_9BACT</name>
<dbReference type="GO" id="GO:0009279">
    <property type="term" value="C:cell outer membrane"/>
    <property type="evidence" value="ECO:0007669"/>
    <property type="project" value="UniProtKB-SubCell"/>
</dbReference>
<dbReference type="Proteomes" id="UP000428260">
    <property type="component" value="Chromosome"/>
</dbReference>